<dbReference type="PANTHER" id="PTHR21599">
    <property type="entry name" value="GLYCERATE KINASE"/>
    <property type="match status" value="1"/>
</dbReference>
<dbReference type="EC" id="2.7.1.-" evidence="1"/>
<dbReference type="EMBL" id="WTMY01001071">
    <property type="protein sequence ID" value="MWL50078.1"/>
    <property type="molecule type" value="Genomic_DNA"/>
</dbReference>
<dbReference type="PANTHER" id="PTHR21599:SF0">
    <property type="entry name" value="GLYCERATE KINASE"/>
    <property type="match status" value="1"/>
</dbReference>
<dbReference type="InterPro" id="IPR004381">
    <property type="entry name" value="Glycerate_kinase"/>
</dbReference>
<dbReference type="Gene3D" id="3.90.1510.10">
    <property type="entry name" value="Glycerate kinase, domain 2"/>
    <property type="match status" value="1"/>
</dbReference>
<name>A0A6L7A8T2_ECOLX</name>
<feature type="non-terminal residue" evidence="1">
    <location>
        <position position="1"/>
    </location>
</feature>
<dbReference type="GO" id="GO:0031388">
    <property type="term" value="P:organic acid phosphorylation"/>
    <property type="evidence" value="ECO:0007669"/>
    <property type="project" value="InterPro"/>
</dbReference>
<dbReference type="Proteomes" id="UP000487258">
    <property type="component" value="Unassembled WGS sequence"/>
</dbReference>
<dbReference type="InterPro" id="IPR036129">
    <property type="entry name" value="Glycerate_kinase_sf"/>
</dbReference>
<dbReference type="SUPFAM" id="SSF110738">
    <property type="entry name" value="Glycerate kinase I"/>
    <property type="match status" value="1"/>
</dbReference>
<dbReference type="NCBIfam" id="TIGR00045">
    <property type="entry name" value="glycerate kinase"/>
    <property type="match status" value="1"/>
</dbReference>
<keyword evidence="1" id="KW-0808">Transferase</keyword>
<accession>A0A6L7A8T2</accession>
<comment type="caution">
    <text evidence="1">The sequence shown here is derived from an EMBL/GenBank/DDBJ whole genome shotgun (WGS) entry which is preliminary data.</text>
</comment>
<dbReference type="Pfam" id="PF02595">
    <property type="entry name" value="Gly_kinase"/>
    <property type="match status" value="1"/>
</dbReference>
<protein>
    <submittedName>
        <fullName evidence="1">Glycerate kinase</fullName>
        <ecNumber evidence="1">2.7.1.-</ecNumber>
    </submittedName>
</protein>
<sequence length="206" mass="21081">MDECDPRLANCHIEVACDVDNPLVGARGAAAVFGPQKGATPEMVEELEQGLQNYARVLQQQTEINVCQMAGGGAAGGMGIAAAVFLNADIKPGIEIVLRAVNLEQAVQGAALVITGEGRIDSQTAGGKAPLGVASVAKQFNVPVIGIAGVLGDGVEVVHQYGIDAVFSILPRLAPLAEVLASGETNLFNSARNIACAIKIGQGIKN</sequence>
<keyword evidence="1" id="KW-0418">Kinase</keyword>
<proteinExistence type="predicted"/>
<dbReference type="InterPro" id="IPR018193">
    <property type="entry name" value="Glyc_kinase_flavodox-like_fold"/>
</dbReference>
<dbReference type="GO" id="GO:0008887">
    <property type="term" value="F:glycerate kinase activity"/>
    <property type="evidence" value="ECO:0007669"/>
    <property type="project" value="InterPro"/>
</dbReference>
<dbReference type="RefSeq" id="WP_160446480.1">
    <property type="nucleotide sequence ID" value="NZ_WTMY01001071.1"/>
</dbReference>
<evidence type="ECO:0000313" key="1">
    <source>
        <dbReference type="EMBL" id="MWL50078.1"/>
    </source>
</evidence>
<organism evidence="1 2">
    <name type="scientific">Escherichia coli</name>
    <dbReference type="NCBI Taxonomy" id="562"/>
    <lineage>
        <taxon>Bacteria</taxon>
        <taxon>Pseudomonadati</taxon>
        <taxon>Pseudomonadota</taxon>
        <taxon>Gammaproteobacteria</taxon>
        <taxon>Enterobacterales</taxon>
        <taxon>Enterobacteriaceae</taxon>
        <taxon>Escherichia</taxon>
    </lineage>
</organism>
<gene>
    <name evidence="1" type="ORF">GQM04_32300</name>
</gene>
<evidence type="ECO:0000313" key="2">
    <source>
        <dbReference type="Proteomes" id="UP000487258"/>
    </source>
</evidence>
<reference evidence="1 2" key="1">
    <citation type="submission" date="2019-12" db="EMBL/GenBank/DDBJ databases">
        <title>Enteriobacteria Tanzani isolates_10432.</title>
        <authorList>
            <person name="Subbiah M."/>
            <person name="Call D."/>
        </authorList>
    </citation>
    <scope>NUCLEOTIDE SEQUENCE [LARGE SCALE GENOMIC DNA]</scope>
    <source>
        <strain evidence="1 2">10432wF6</strain>
    </source>
</reference>
<dbReference type="AlphaFoldDB" id="A0A6L7A8T2"/>